<dbReference type="Proteomes" id="UP001239213">
    <property type="component" value="Unassembled WGS sequence"/>
</dbReference>
<evidence type="ECO:0000313" key="2">
    <source>
        <dbReference type="EMBL" id="KAK1498367.1"/>
    </source>
</evidence>
<comment type="caution">
    <text evidence="2">The sequence shown here is derived from an EMBL/GenBank/DDBJ whole genome shotgun (WGS) entry which is preliminary data.</text>
</comment>
<proteinExistence type="predicted"/>
<feature type="compositionally biased region" description="Basic residues" evidence="1">
    <location>
        <begin position="91"/>
        <end position="100"/>
    </location>
</feature>
<keyword evidence="3" id="KW-1185">Reference proteome</keyword>
<name>A0AAJ0DQD9_9PEZI</name>
<gene>
    <name evidence="2" type="ORF">CCUS01_12845</name>
</gene>
<sequence length="131" mass="14287">MISNWDIFCIVVCDMLSVFTPCYDPPSLRHLQVLELGSPPSSFLKKTPPSYAGGWGLGGRMELWGVGLTFGMAGSFDRCPTVTFPGGDRQRRGRQNKATRRKDPSSSRRGTKNPGIINIPQSEQKGNSGLG</sequence>
<feature type="compositionally biased region" description="Polar residues" evidence="1">
    <location>
        <begin position="119"/>
        <end position="131"/>
    </location>
</feature>
<reference evidence="2" key="1">
    <citation type="submission" date="2016-11" db="EMBL/GenBank/DDBJ databases">
        <title>The genome sequence of Colletotrichum cuscutae.</title>
        <authorList>
            <person name="Baroncelli R."/>
        </authorList>
    </citation>
    <scope>NUCLEOTIDE SEQUENCE</scope>
    <source>
        <strain evidence="2">IMI 304802</strain>
    </source>
</reference>
<dbReference type="AlphaFoldDB" id="A0AAJ0DQD9"/>
<dbReference type="EMBL" id="MPDP01000004">
    <property type="protein sequence ID" value="KAK1498367.1"/>
    <property type="molecule type" value="Genomic_DNA"/>
</dbReference>
<organism evidence="2 3">
    <name type="scientific">Colletotrichum cuscutae</name>
    <dbReference type="NCBI Taxonomy" id="1209917"/>
    <lineage>
        <taxon>Eukaryota</taxon>
        <taxon>Fungi</taxon>
        <taxon>Dikarya</taxon>
        <taxon>Ascomycota</taxon>
        <taxon>Pezizomycotina</taxon>
        <taxon>Sordariomycetes</taxon>
        <taxon>Hypocreomycetidae</taxon>
        <taxon>Glomerellales</taxon>
        <taxon>Glomerellaceae</taxon>
        <taxon>Colletotrichum</taxon>
        <taxon>Colletotrichum acutatum species complex</taxon>
    </lineage>
</organism>
<accession>A0AAJ0DQD9</accession>
<protein>
    <submittedName>
        <fullName evidence="2">Uncharacterized protein</fullName>
    </submittedName>
</protein>
<evidence type="ECO:0000256" key="1">
    <source>
        <dbReference type="SAM" id="MobiDB-lite"/>
    </source>
</evidence>
<feature type="region of interest" description="Disordered" evidence="1">
    <location>
        <begin position="81"/>
        <end position="131"/>
    </location>
</feature>
<evidence type="ECO:0000313" key="3">
    <source>
        <dbReference type="Proteomes" id="UP001239213"/>
    </source>
</evidence>